<evidence type="ECO:0000313" key="1">
    <source>
        <dbReference type="EMBL" id="MBB5063945.1"/>
    </source>
</evidence>
<dbReference type="AlphaFoldDB" id="A0A7W7ZPW1"/>
<dbReference type="EMBL" id="JACHIO010000008">
    <property type="protein sequence ID" value="MBB5063945.1"/>
    <property type="molecule type" value="Genomic_DNA"/>
</dbReference>
<organism evidence="1 2">
    <name type="scientific">Granulicella mallensis</name>
    <dbReference type="NCBI Taxonomy" id="940614"/>
    <lineage>
        <taxon>Bacteria</taxon>
        <taxon>Pseudomonadati</taxon>
        <taxon>Acidobacteriota</taxon>
        <taxon>Terriglobia</taxon>
        <taxon>Terriglobales</taxon>
        <taxon>Acidobacteriaceae</taxon>
        <taxon>Granulicella</taxon>
    </lineage>
</organism>
<reference evidence="1 2" key="1">
    <citation type="submission" date="2020-08" db="EMBL/GenBank/DDBJ databases">
        <title>Genomic Encyclopedia of Type Strains, Phase IV (KMG-V): Genome sequencing to study the core and pangenomes of soil and plant-associated prokaryotes.</title>
        <authorList>
            <person name="Whitman W."/>
        </authorList>
    </citation>
    <scope>NUCLEOTIDE SEQUENCE [LARGE SCALE GENOMIC DNA]</scope>
    <source>
        <strain evidence="1 2">X5P3</strain>
    </source>
</reference>
<gene>
    <name evidence="1" type="ORF">HDF15_002293</name>
</gene>
<comment type="caution">
    <text evidence="1">The sequence shown here is derived from an EMBL/GenBank/DDBJ whole genome shotgun (WGS) entry which is preliminary data.</text>
</comment>
<dbReference type="RefSeq" id="WP_184255483.1">
    <property type="nucleotide sequence ID" value="NZ_JACHIO010000008.1"/>
</dbReference>
<sequence length="280" mass="31200">MPILKESSAELRRRLLELFPAVNLRAFFKKSGLKEGLASAIAKSADPVNLAHIAQFVDTTMTFCKQHVYVFEHDGDLVLPEDFSGAERVASAPDHALYIAKRHYEVVKLDPPQNSSMDFLWPIRLELTKKYLLVRFVVLEKDLSAYFDRQIMVRSKAPSEEAMTGSLLSDGNIYAADLNKGIKALWAKDLIDATRLRFDMPDSADSKSMNGAKQLKKTNPGVYADVRLRPLRMCTFVGHGPHTAVGNFSVSPTEGFIGFTRYSKDGSSGDELIRQILASN</sequence>
<accession>A0A7W7ZPW1</accession>
<evidence type="ECO:0000313" key="2">
    <source>
        <dbReference type="Proteomes" id="UP000584867"/>
    </source>
</evidence>
<dbReference type="Proteomes" id="UP000584867">
    <property type="component" value="Unassembled WGS sequence"/>
</dbReference>
<proteinExistence type="predicted"/>
<protein>
    <submittedName>
        <fullName evidence="1">Uncharacterized protein</fullName>
    </submittedName>
</protein>
<name>A0A7W7ZPW1_9BACT</name>